<organism evidence="1 2">
    <name type="scientific">Actinocatenispora thailandica</name>
    <dbReference type="NCBI Taxonomy" id="227318"/>
    <lineage>
        <taxon>Bacteria</taxon>
        <taxon>Bacillati</taxon>
        <taxon>Actinomycetota</taxon>
        <taxon>Actinomycetes</taxon>
        <taxon>Micromonosporales</taxon>
        <taxon>Micromonosporaceae</taxon>
        <taxon>Actinocatenispora</taxon>
    </lineage>
</organism>
<gene>
    <name evidence="1" type="ORF">Athai_47220</name>
</gene>
<dbReference type="AlphaFoldDB" id="A0A7R7HZC6"/>
<sequence>MAGRGRIGSGYLGAMPTPLIAAGATLVCSMGSAPGTLLVPPGTQVLIGGAAAAAVTDTATMANVPSFGMCRSLGNPEVASATSSAQGVLTPQPCVPTVLARWLPGAATVFVGGNPAVDQTCTCACTYGGMVSVSRPGQETVLG</sequence>
<dbReference type="InterPro" id="IPR025460">
    <property type="entry name" value="DUF4280"/>
</dbReference>
<proteinExistence type="predicted"/>
<dbReference type="Proteomes" id="UP000611640">
    <property type="component" value="Chromosome"/>
</dbReference>
<dbReference type="RefSeq" id="WP_203963464.1">
    <property type="nucleotide sequence ID" value="NZ_AP023355.1"/>
</dbReference>
<dbReference type="EMBL" id="AP023355">
    <property type="protein sequence ID" value="BCJ37219.1"/>
    <property type="molecule type" value="Genomic_DNA"/>
</dbReference>
<name>A0A7R7HZC6_9ACTN</name>
<dbReference type="KEGG" id="atl:Athai_47220"/>
<reference evidence="1 2" key="1">
    <citation type="submission" date="2020-08" db="EMBL/GenBank/DDBJ databases">
        <title>Whole genome shotgun sequence of Actinocatenispora thailandica NBRC 105041.</title>
        <authorList>
            <person name="Komaki H."/>
            <person name="Tamura T."/>
        </authorList>
    </citation>
    <scope>NUCLEOTIDE SEQUENCE [LARGE SCALE GENOMIC DNA]</scope>
    <source>
        <strain evidence="1 2">NBRC 105041</strain>
    </source>
</reference>
<evidence type="ECO:0000313" key="1">
    <source>
        <dbReference type="EMBL" id="BCJ37219.1"/>
    </source>
</evidence>
<dbReference type="Pfam" id="PF14107">
    <property type="entry name" value="DUF4280"/>
    <property type="match status" value="1"/>
</dbReference>
<evidence type="ECO:0000313" key="2">
    <source>
        <dbReference type="Proteomes" id="UP000611640"/>
    </source>
</evidence>
<accession>A0A7R7HZC6</accession>
<keyword evidence="2" id="KW-1185">Reference proteome</keyword>
<protein>
    <recommendedName>
        <fullName evidence="3">DUF4280 domain-containing protein</fullName>
    </recommendedName>
</protein>
<evidence type="ECO:0008006" key="3">
    <source>
        <dbReference type="Google" id="ProtNLM"/>
    </source>
</evidence>